<evidence type="ECO:0000259" key="3">
    <source>
        <dbReference type="Pfam" id="PF02371"/>
    </source>
</evidence>
<feature type="coiled-coil region" evidence="1">
    <location>
        <begin position="175"/>
        <end position="202"/>
    </location>
</feature>
<dbReference type="AlphaFoldDB" id="A0A423PHF6"/>
<feature type="domain" description="Transposase IS116/IS110/IS902 C-terminal" evidence="3">
    <location>
        <begin position="208"/>
        <end position="285"/>
    </location>
</feature>
<evidence type="ECO:0000313" key="4">
    <source>
        <dbReference type="EMBL" id="ROO25069.1"/>
    </source>
</evidence>
<organism evidence="4 5">
    <name type="scientific">Salinisphaera orenii YIM 95161</name>
    <dbReference type="NCBI Taxonomy" id="1051139"/>
    <lineage>
        <taxon>Bacteria</taxon>
        <taxon>Pseudomonadati</taxon>
        <taxon>Pseudomonadota</taxon>
        <taxon>Gammaproteobacteria</taxon>
        <taxon>Salinisphaerales</taxon>
        <taxon>Salinisphaeraceae</taxon>
        <taxon>Salinisphaera</taxon>
    </lineage>
</organism>
<dbReference type="PANTHER" id="PTHR33055:SF3">
    <property type="entry name" value="PUTATIVE TRANSPOSASE FOR IS117-RELATED"/>
    <property type="match status" value="1"/>
</dbReference>
<dbReference type="Proteomes" id="UP000285123">
    <property type="component" value="Unassembled WGS sequence"/>
</dbReference>
<dbReference type="InterPro" id="IPR003346">
    <property type="entry name" value="Transposase_20"/>
</dbReference>
<reference evidence="4 5" key="1">
    <citation type="submission" date="2013-10" db="EMBL/GenBank/DDBJ databases">
        <title>Salinisphaera halophila YIM 95161 Genome Sequencing.</title>
        <authorList>
            <person name="Lai Q."/>
            <person name="Li C."/>
            <person name="Shao Z."/>
        </authorList>
    </citation>
    <scope>NUCLEOTIDE SEQUENCE [LARGE SCALE GENOMIC DNA]</scope>
    <source>
        <strain evidence="4 5">YIM 95161</strain>
    </source>
</reference>
<dbReference type="Pfam" id="PF01548">
    <property type="entry name" value="DEDD_Tnp_IS110"/>
    <property type="match status" value="1"/>
</dbReference>
<evidence type="ECO:0000313" key="5">
    <source>
        <dbReference type="Proteomes" id="UP000285123"/>
    </source>
</evidence>
<gene>
    <name evidence="4" type="ORF">SAHL_14895</name>
</gene>
<dbReference type="GO" id="GO:0004803">
    <property type="term" value="F:transposase activity"/>
    <property type="evidence" value="ECO:0007669"/>
    <property type="project" value="InterPro"/>
</dbReference>
<keyword evidence="1" id="KW-0175">Coiled coil</keyword>
<comment type="caution">
    <text evidence="4">The sequence shown here is derived from an EMBL/GenBank/DDBJ whole genome shotgun (WGS) entry which is preliminary data.</text>
</comment>
<dbReference type="InterPro" id="IPR002525">
    <property type="entry name" value="Transp_IS110-like_N"/>
</dbReference>
<evidence type="ECO:0000259" key="2">
    <source>
        <dbReference type="Pfam" id="PF01548"/>
    </source>
</evidence>
<feature type="domain" description="Transposase IS110-like N-terminal" evidence="2">
    <location>
        <begin position="4"/>
        <end position="142"/>
    </location>
</feature>
<dbReference type="RefSeq" id="WP_416235855.1">
    <property type="nucleotide sequence ID" value="NZ_AYKF01000121.1"/>
</dbReference>
<dbReference type="PANTHER" id="PTHR33055">
    <property type="entry name" value="TRANSPOSASE FOR INSERTION SEQUENCE ELEMENT IS1111A"/>
    <property type="match status" value="1"/>
</dbReference>
<dbReference type="GO" id="GO:0003677">
    <property type="term" value="F:DNA binding"/>
    <property type="evidence" value="ECO:0007669"/>
    <property type="project" value="InterPro"/>
</dbReference>
<accession>A0A423PHF6</accession>
<dbReference type="GO" id="GO:0006313">
    <property type="term" value="P:DNA transposition"/>
    <property type="evidence" value="ECO:0007669"/>
    <property type="project" value="InterPro"/>
</dbReference>
<dbReference type="Pfam" id="PF02371">
    <property type="entry name" value="Transposase_20"/>
    <property type="match status" value="1"/>
</dbReference>
<dbReference type="EMBL" id="AYKF01000121">
    <property type="protein sequence ID" value="ROO25069.1"/>
    <property type="molecule type" value="Genomic_DNA"/>
</dbReference>
<protein>
    <submittedName>
        <fullName evidence="4">Transposase IS116</fullName>
    </submittedName>
</protein>
<evidence type="ECO:0000256" key="1">
    <source>
        <dbReference type="SAM" id="Coils"/>
    </source>
</evidence>
<name>A0A423PHF6_9GAMM</name>
<dbReference type="NCBIfam" id="NF033542">
    <property type="entry name" value="transpos_IS110"/>
    <property type="match status" value="1"/>
</dbReference>
<dbReference type="InterPro" id="IPR047650">
    <property type="entry name" value="Transpos_IS110"/>
</dbReference>
<sequence>MTIAVDLAKTVFEIAIADAEWRIVERHRLSRAQFQTFFFNRESATIVMEACGTAHFWGRWLTDLGFSVRLIPAHYARPYRRRNKNDAADAAALVEAARNAEIIDVPVKSADQQAIQGLHRIRSQWMATRTARINNLRGLLREQGINIPVGAATAVSAAPALIDSDAVPAALRAALQDIISEIHELEARMKTVERQLKQYAATSRDVQSIQQVPGVGLLTATALVAAVGSPDNFRDGRHLAAWMGLTPRHVGSGHRMHRGGISKRGDRYLRMLLIHGARSVLIRAQLNAKSGQPLNRLQQWALDLRQRSNHNKTTCALANKLARIAWAVWAHDRNFDGNHSLVQAA</sequence>
<proteinExistence type="predicted"/>